<evidence type="ECO:0000259" key="9">
    <source>
        <dbReference type="Pfam" id="PF13847"/>
    </source>
</evidence>
<evidence type="ECO:0000256" key="1">
    <source>
        <dbReference type="ARBA" id="ARBA00022679"/>
    </source>
</evidence>
<dbReference type="PANTHER" id="PTHR43675:SF8">
    <property type="entry name" value="ARSENITE METHYLTRANSFERASE"/>
    <property type="match status" value="1"/>
</dbReference>
<evidence type="ECO:0000256" key="6">
    <source>
        <dbReference type="ARBA" id="ARBA00047941"/>
    </source>
</evidence>
<dbReference type="InterPro" id="IPR029063">
    <property type="entry name" value="SAM-dependent_MTases_sf"/>
</dbReference>
<organism evidence="10 11">
    <name type="scientific">Sphingomonas glaciei</name>
    <dbReference type="NCBI Taxonomy" id="2938948"/>
    <lineage>
        <taxon>Bacteria</taxon>
        <taxon>Pseudomonadati</taxon>
        <taxon>Pseudomonadota</taxon>
        <taxon>Alphaproteobacteria</taxon>
        <taxon>Sphingomonadales</taxon>
        <taxon>Sphingomonadaceae</taxon>
        <taxon>Sphingomonas</taxon>
    </lineage>
</organism>
<evidence type="ECO:0000256" key="4">
    <source>
        <dbReference type="ARBA" id="ARBA00034521"/>
    </source>
</evidence>
<dbReference type="RefSeq" id="WP_249454191.1">
    <property type="nucleotide sequence ID" value="NZ_CP097253.1"/>
</dbReference>
<dbReference type="InterPro" id="IPR025714">
    <property type="entry name" value="Methyltranfer_dom"/>
</dbReference>
<evidence type="ECO:0000256" key="3">
    <source>
        <dbReference type="ARBA" id="ARBA00034487"/>
    </source>
</evidence>
<keyword evidence="10" id="KW-0489">Methyltransferase</keyword>
<dbReference type="Gene3D" id="3.40.50.150">
    <property type="entry name" value="Vaccinia Virus protein VP39"/>
    <property type="match status" value="1"/>
</dbReference>
<comment type="catalytic activity">
    <reaction evidence="6">
        <text>arsenic triglutathione + [thioredoxin]-dithiol + S-adenosyl-L-methionine + 2 H2O = methylarsonous acid + [thioredoxin]-disulfide + 3 glutathione + S-adenosyl-L-homocysteine + H(+)</text>
        <dbReference type="Rhea" id="RHEA:69460"/>
        <dbReference type="Rhea" id="RHEA-COMP:10698"/>
        <dbReference type="Rhea" id="RHEA-COMP:10700"/>
        <dbReference type="ChEBI" id="CHEBI:15377"/>
        <dbReference type="ChEBI" id="CHEBI:15378"/>
        <dbReference type="ChEBI" id="CHEBI:17826"/>
        <dbReference type="ChEBI" id="CHEBI:29950"/>
        <dbReference type="ChEBI" id="CHEBI:50058"/>
        <dbReference type="ChEBI" id="CHEBI:57856"/>
        <dbReference type="ChEBI" id="CHEBI:57925"/>
        <dbReference type="ChEBI" id="CHEBI:59789"/>
        <dbReference type="ChEBI" id="CHEBI:183640"/>
        <dbReference type="EC" id="2.1.1.137"/>
    </reaction>
</comment>
<evidence type="ECO:0000313" key="11">
    <source>
        <dbReference type="Proteomes" id="UP000831921"/>
    </source>
</evidence>
<keyword evidence="2" id="KW-0949">S-adenosyl-L-methionine</keyword>
<dbReference type="GO" id="GO:0008168">
    <property type="term" value="F:methyltransferase activity"/>
    <property type="evidence" value="ECO:0007669"/>
    <property type="project" value="UniProtKB-KW"/>
</dbReference>
<comment type="catalytic activity">
    <reaction evidence="8">
        <text>arsenic triglutathione + 3 [thioredoxin]-dithiol + 3 S-adenosyl-L-methionine = trimethylarsine + 3 [thioredoxin]-disulfide + 3 glutathione + 3 S-adenosyl-L-homocysteine + 3 H(+)</text>
        <dbReference type="Rhea" id="RHEA:69432"/>
        <dbReference type="Rhea" id="RHEA-COMP:10698"/>
        <dbReference type="Rhea" id="RHEA-COMP:10700"/>
        <dbReference type="ChEBI" id="CHEBI:15378"/>
        <dbReference type="ChEBI" id="CHEBI:27130"/>
        <dbReference type="ChEBI" id="CHEBI:29950"/>
        <dbReference type="ChEBI" id="CHEBI:50058"/>
        <dbReference type="ChEBI" id="CHEBI:57856"/>
        <dbReference type="ChEBI" id="CHEBI:57925"/>
        <dbReference type="ChEBI" id="CHEBI:59789"/>
        <dbReference type="ChEBI" id="CHEBI:183640"/>
        <dbReference type="EC" id="2.1.1.137"/>
    </reaction>
</comment>
<dbReference type="Gene3D" id="3.40.5.100">
    <property type="match status" value="1"/>
</dbReference>
<dbReference type="EMBL" id="CP097253">
    <property type="protein sequence ID" value="UUR06902.1"/>
    <property type="molecule type" value="Genomic_DNA"/>
</dbReference>
<dbReference type="InterPro" id="IPR026669">
    <property type="entry name" value="Arsenite_MeTrfase-like"/>
</dbReference>
<name>A0ABY5MU99_9SPHN</name>
<evidence type="ECO:0000256" key="7">
    <source>
        <dbReference type="ARBA" id="ARBA00047943"/>
    </source>
</evidence>
<dbReference type="PANTHER" id="PTHR43675">
    <property type="entry name" value="ARSENITE METHYLTRANSFERASE"/>
    <property type="match status" value="1"/>
</dbReference>
<dbReference type="SUPFAM" id="SSF53335">
    <property type="entry name" value="S-adenosyl-L-methionine-dependent methyltransferases"/>
    <property type="match status" value="1"/>
</dbReference>
<keyword evidence="1" id="KW-0808">Transferase</keyword>
<evidence type="ECO:0000256" key="5">
    <source>
        <dbReference type="ARBA" id="ARBA00034545"/>
    </source>
</evidence>
<accession>A0ABY5MU99</accession>
<comment type="similarity">
    <text evidence="3">Belongs to the methyltransferase superfamily. Arsenite methyltransferase family.</text>
</comment>
<evidence type="ECO:0000256" key="2">
    <source>
        <dbReference type="ARBA" id="ARBA00022691"/>
    </source>
</evidence>
<dbReference type="GO" id="GO:0032259">
    <property type="term" value="P:methylation"/>
    <property type="evidence" value="ECO:0007669"/>
    <property type="project" value="UniProtKB-KW"/>
</dbReference>
<evidence type="ECO:0000256" key="8">
    <source>
        <dbReference type="ARBA" id="ARBA00048428"/>
    </source>
</evidence>
<keyword evidence="11" id="KW-1185">Reference proteome</keyword>
<dbReference type="EC" id="2.1.1.137" evidence="4"/>
<protein>
    <recommendedName>
        <fullName evidence="5">Arsenite methyltransferase</fullName>
        <ecNumber evidence="4">2.1.1.137</ecNumber>
    </recommendedName>
</protein>
<dbReference type="Pfam" id="PF13847">
    <property type="entry name" value="Methyltransf_31"/>
    <property type="match status" value="1"/>
</dbReference>
<evidence type="ECO:0000313" key="10">
    <source>
        <dbReference type="EMBL" id="UUR06902.1"/>
    </source>
</evidence>
<gene>
    <name evidence="10" type="ORF">M1K48_08000</name>
</gene>
<proteinExistence type="inferred from homology"/>
<comment type="catalytic activity">
    <reaction evidence="7">
        <text>arsenic triglutathione + 2 [thioredoxin]-dithiol + 2 S-adenosyl-L-methionine + H2O = dimethylarsinous acid + 2 [thioredoxin]-disulfide + 3 glutathione + 2 S-adenosyl-L-homocysteine + 2 H(+)</text>
        <dbReference type="Rhea" id="RHEA:69464"/>
        <dbReference type="Rhea" id="RHEA-COMP:10698"/>
        <dbReference type="Rhea" id="RHEA-COMP:10700"/>
        <dbReference type="ChEBI" id="CHEBI:15377"/>
        <dbReference type="ChEBI" id="CHEBI:15378"/>
        <dbReference type="ChEBI" id="CHEBI:23808"/>
        <dbReference type="ChEBI" id="CHEBI:29950"/>
        <dbReference type="ChEBI" id="CHEBI:50058"/>
        <dbReference type="ChEBI" id="CHEBI:57856"/>
        <dbReference type="ChEBI" id="CHEBI:57925"/>
        <dbReference type="ChEBI" id="CHEBI:59789"/>
        <dbReference type="ChEBI" id="CHEBI:183640"/>
        <dbReference type="EC" id="2.1.1.137"/>
    </reaction>
</comment>
<reference evidence="10 11" key="1">
    <citation type="submission" date="2022-05" db="EMBL/GenBank/DDBJ databases">
        <title>S8-45 Sphingomonas ultraviolaceadurans.</title>
        <authorList>
            <person name="Liu Y."/>
        </authorList>
    </citation>
    <scope>NUCLEOTIDE SEQUENCE [LARGE SCALE GENOMIC DNA]</scope>
    <source>
        <strain evidence="10 11">S8-45</strain>
    </source>
</reference>
<feature type="domain" description="Methyltransferase" evidence="9">
    <location>
        <begin position="62"/>
        <end position="214"/>
    </location>
</feature>
<dbReference type="CDD" id="cd02440">
    <property type="entry name" value="AdoMet_MTases"/>
    <property type="match status" value="1"/>
</dbReference>
<dbReference type="Proteomes" id="UP000831921">
    <property type="component" value="Chromosome"/>
</dbReference>
<sequence length="348" mass="37709">MNLENSRNYYGQVLSGSADLRTDACCTTDAPPPAVRAALANVHEEVRARYYGCGLVVPDAIEGCAVLDLGSGSGQDAYLLSQMVGPRGSVTGIDATPEQLEVAQRHQAWHADRFGFANTRFLHGDIERLDDLGLADASFDVIVSNCVINLVADKAAVFRAAHRLLKPGGELYFSDVYADRRVAPALLADPVLHGECLAGALYWGDFDALAKAAGFADPRLVTDRPLGIGDPAVAEKVAGHRFFSATYRLFKLDGLEPQCEDYGQAVRYRGTIPGAERLFTLDKHHHIEAGRVFPVCGNTWKMLADTRLARHFDFSGDFRQHYGVFAGCGRSLPFDDTEAPSLALSGCC</sequence>